<dbReference type="AlphaFoldDB" id="A0A098TPM6"/>
<dbReference type="STRING" id="1497020.DO97_10640"/>
<name>A0A098TPM6_9CYAN</name>
<dbReference type="Proteomes" id="UP000030170">
    <property type="component" value="Unassembled WGS sequence"/>
</dbReference>
<accession>A0A098TPM6</accession>
<gene>
    <name evidence="1" type="ORF">DO97_10640</name>
</gene>
<reference evidence="1 2" key="1">
    <citation type="journal article" date="2014" name="Mol. Ecol.">
        <title>Evolution of Synechococcus.</title>
        <authorList>
            <person name="Dvorak P."/>
            <person name="Casamatta D."/>
            <person name="Hasler P."/>
            <person name="Poulickova A."/>
            <person name="Ondrej V."/>
            <person name="Sanges R."/>
        </authorList>
    </citation>
    <scope>NUCLEOTIDE SEQUENCE [LARGE SCALE GENOMIC DNA]</scope>
    <source>
        <strain evidence="1 2">CAUP A 1101</strain>
    </source>
</reference>
<keyword evidence="2" id="KW-1185">Reference proteome</keyword>
<proteinExistence type="predicted"/>
<organism evidence="1 2">
    <name type="scientific">Neosynechococcus sphagnicola sy1</name>
    <dbReference type="NCBI Taxonomy" id="1497020"/>
    <lineage>
        <taxon>Bacteria</taxon>
        <taxon>Bacillati</taxon>
        <taxon>Cyanobacteriota</taxon>
        <taxon>Cyanophyceae</taxon>
        <taxon>Neosynechococcales</taxon>
        <taxon>Neosynechococcaceae</taxon>
        <taxon>Neosynechococcus</taxon>
    </lineage>
</organism>
<sequence>MSRQPSPPGDFESSLSQVEQELMAALLHSDVIYPWNPAAPDADAYLDAQQQAFVLPEGEGMETKTSQFFDYLDQLWSSIAAVDASVQKIEAKLVKRFAVRVPRAILETISQTLCQSLSTSLSLADRLVECAQEVLPQWNVEDLQVLARPLAYAMRGMETEVIDAALRVVRPLSWTDLTEIEQARLSLAIARYALTQVTLDPETHSTF</sequence>
<dbReference type="EMBL" id="JJML01000003">
    <property type="protein sequence ID" value="KGF73837.1"/>
    <property type="molecule type" value="Genomic_DNA"/>
</dbReference>
<comment type="caution">
    <text evidence="1">The sequence shown here is derived from an EMBL/GenBank/DDBJ whole genome shotgun (WGS) entry which is preliminary data.</text>
</comment>
<protein>
    <submittedName>
        <fullName evidence="1">Uncharacterized protein</fullName>
    </submittedName>
</protein>
<evidence type="ECO:0000313" key="1">
    <source>
        <dbReference type="EMBL" id="KGF73837.1"/>
    </source>
</evidence>
<evidence type="ECO:0000313" key="2">
    <source>
        <dbReference type="Proteomes" id="UP000030170"/>
    </source>
</evidence>